<accession>A0A418Q2G6</accession>
<evidence type="ECO:0000256" key="1">
    <source>
        <dbReference type="ARBA" id="ARBA00022801"/>
    </source>
</evidence>
<dbReference type="InterPro" id="IPR026875">
    <property type="entry name" value="PHydrolase_assoc_dom"/>
</dbReference>
<evidence type="ECO:0000256" key="2">
    <source>
        <dbReference type="HAMAP-Rule" id="MF_01212"/>
    </source>
</evidence>
<feature type="domain" description="HD" evidence="4">
    <location>
        <begin position="67"/>
        <end position="202"/>
    </location>
</feature>
<evidence type="ECO:0000313" key="6">
    <source>
        <dbReference type="Proteomes" id="UP000285023"/>
    </source>
</evidence>
<dbReference type="PANTHER" id="PTHR11373">
    <property type="entry name" value="DEOXYNUCLEOSIDE TRIPHOSPHATE TRIPHOSPHOHYDROLASE"/>
    <property type="match status" value="1"/>
</dbReference>
<organism evidence="5 6">
    <name type="scientific">Sphingomonas edaphi</name>
    <dbReference type="NCBI Taxonomy" id="2315689"/>
    <lineage>
        <taxon>Bacteria</taxon>
        <taxon>Pseudomonadati</taxon>
        <taxon>Pseudomonadota</taxon>
        <taxon>Alphaproteobacteria</taxon>
        <taxon>Sphingomonadales</taxon>
        <taxon>Sphingomonadaceae</taxon>
        <taxon>Sphingomonas</taxon>
    </lineage>
</organism>
<evidence type="ECO:0000259" key="4">
    <source>
        <dbReference type="PROSITE" id="PS51831"/>
    </source>
</evidence>
<dbReference type="RefSeq" id="WP_119531706.1">
    <property type="nucleotide sequence ID" value="NZ_QXTF01000001.1"/>
</dbReference>
<protein>
    <recommendedName>
        <fullName evidence="2">Deoxyguanosinetriphosphate triphosphohydrolase-like protein</fullName>
    </recommendedName>
</protein>
<dbReference type="PROSITE" id="PS51831">
    <property type="entry name" value="HD"/>
    <property type="match status" value="1"/>
</dbReference>
<dbReference type="Gene3D" id="1.10.3210.10">
    <property type="entry name" value="Hypothetical protein af1432"/>
    <property type="match status" value="1"/>
</dbReference>
<evidence type="ECO:0000313" key="5">
    <source>
        <dbReference type="EMBL" id="RIX32099.1"/>
    </source>
</evidence>
<dbReference type="InterPro" id="IPR023023">
    <property type="entry name" value="dNTPase_2"/>
</dbReference>
<dbReference type="InterPro" id="IPR006261">
    <property type="entry name" value="dGTPase"/>
</dbReference>
<reference evidence="5 6" key="1">
    <citation type="submission" date="2018-09" db="EMBL/GenBank/DDBJ databases">
        <title>Sphingomonas sp. DAC4.</title>
        <authorList>
            <person name="Seo T."/>
        </authorList>
    </citation>
    <scope>NUCLEOTIDE SEQUENCE [LARGE SCALE GENOMIC DNA]</scope>
    <source>
        <strain evidence="5 6">DAC4</strain>
    </source>
</reference>
<sequence length="386" mass="42914">MILPKALAADPSRSRGRAFAEDDRGPRGPRDAFQRDRDRIVHSVAFRRLRHKTQVFVAPDGDHFRVRLTHSIEVAQIGRTMARALGLNEDLTEALCLAHDLGHPPFGHGGEDALQASLADAGGFDHNAHTLRLVTCLENPYPGFDGLNLSWETLEGLAKHNGPLGDRTWAMEEANAAFDLQLDSWPSLEAQVAAIADDIAYDNHDIDDGLRSGILGLDALLELPLVARLWAEIEHRHPVLDQTRKLKALVRDGIGAMVGDVLEETRRRIAQSGVETIDDIRLAGRQLAGFSSAMQKEERGLKRHLYANLYDSDELRPIRMEAQRIVGDLARCYRENPEYLPAGWRRGEGEVARLRGVGDFIAGMTDRFAIARHEALIGPVHLPEKF</sequence>
<feature type="compositionally biased region" description="Basic and acidic residues" evidence="3">
    <location>
        <begin position="18"/>
        <end position="34"/>
    </location>
</feature>
<dbReference type="GO" id="GO:0008832">
    <property type="term" value="F:dGTPase activity"/>
    <property type="evidence" value="ECO:0007669"/>
    <property type="project" value="TreeGrafter"/>
</dbReference>
<proteinExistence type="inferred from homology"/>
<dbReference type="InterPro" id="IPR006674">
    <property type="entry name" value="HD_domain"/>
</dbReference>
<dbReference type="Pfam" id="PF01966">
    <property type="entry name" value="HD"/>
    <property type="match status" value="1"/>
</dbReference>
<comment type="similarity">
    <text evidence="2">Belongs to the dGTPase family. Type 2 subfamily.</text>
</comment>
<feature type="region of interest" description="Disordered" evidence="3">
    <location>
        <begin position="1"/>
        <end position="34"/>
    </location>
</feature>
<dbReference type="GO" id="GO:0006203">
    <property type="term" value="P:dGTP catabolic process"/>
    <property type="evidence" value="ECO:0007669"/>
    <property type="project" value="TreeGrafter"/>
</dbReference>
<dbReference type="PANTHER" id="PTHR11373:SF43">
    <property type="entry name" value="DEOXYGUANOSINETRIPHOSPHATE TRIPHOSPHOHYDROLASE-LIKE PROTEIN"/>
    <property type="match status" value="1"/>
</dbReference>
<name>A0A418Q2G6_9SPHN</name>
<dbReference type="AlphaFoldDB" id="A0A418Q2G6"/>
<dbReference type="Pfam" id="PF13286">
    <property type="entry name" value="HD_assoc"/>
    <property type="match status" value="1"/>
</dbReference>
<dbReference type="Proteomes" id="UP000285023">
    <property type="component" value="Unassembled WGS sequence"/>
</dbReference>
<dbReference type="SUPFAM" id="SSF109604">
    <property type="entry name" value="HD-domain/PDEase-like"/>
    <property type="match status" value="1"/>
</dbReference>
<keyword evidence="1 2" id="KW-0378">Hydrolase</keyword>
<dbReference type="NCBIfam" id="NF002328">
    <property type="entry name" value="PRK01286.1-3"/>
    <property type="match status" value="1"/>
</dbReference>
<gene>
    <name evidence="5" type="ORF">D3M59_03765</name>
</gene>
<dbReference type="NCBIfam" id="TIGR01353">
    <property type="entry name" value="dGTP_triPase"/>
    <property type="match status" value="1"/>
</dbReference>
<dbReference type="EMBL" id="QXTF01000001">
    <property type="protein sequence ID" value="RIX32099.1"/>
    <property type="molecule type" value="Genomic_DNA"/>
</dbReference>
<comment type="caution">
    <text evidence="5">The sequence shown here is derived from an EMBL/GenBank/DDBJ whole genome shotgun (WGS) entry which is preliminary data.</text>
</comment>
<dbReference type="OrthoDB" id="9803619at2"/>
<dbReference type="InterPro" id="IPR003607">
    <property type="entry name" value="HD/PDEase_dom"/>
</dbReference>
<dbReference type="SMART" id="SM00471">
    <property type="entry name" value="HDc"/>
    <property type="match status" value="1"/>
</dbReference>
<keyword evidence="6" id="KW-1185">Reference proteome</keyword>
<dbReference type="NCBIfam" id="NF002326">
    <property type="entry name" value="PRK01286.1-1"/>
    <property type="match status" value="1"/>
</dbReference>
<dbReference type="CDD" id="cd00077">
    <property type="entry name" value="HDc"/>
    <property type="match status" value="1"/>
</dbReference>
<evidence type="ECO:0000256" key="3">
    <source>
        <dbReference type="SAM" id="MobiDB-lite"/>
    </source>
</evidence>
<dbReference type="HAMAP" id="MF_01212">
    <property type="entry name" value="dGTPase_type2"/>
    <property type="match status" value="1"/>
</dbReference>
<dbReference type="InterPro" id="IPR050135">
    <property type="entry name" value="dGTPase-like"/>
</dbReference>